<comment type="caution">
    <text evidence="2">The sequence shown here is derived from an EMBL/GenBank/DDBJ whole genome shotgun (WGS) entry which is preliminary data.</text>
</comment>
<name>A0A0G1WL79_9BACT</name>
<keyword evidence="1" id="KW-0812">Transmembrane</keyword>
<evidence type="ECO:0000313" key="2">
    <source>
        <dbReference type="EMBL" id="KKU91078.1"/>
    </source>
</evidence>
<dbReference type="AlphaFoldDB" id="A0A0G1WL79"/>
<keyword evidence="1" id="KW-1133">Transmembrane helix</keyword>
<feature type="transmembrane region" description="Helical" evidence="1">
    <location>
        <begin position="12"/>
        <end position="32"/>
    </location>
</feature>
<dbReference type="Proteomes" id="UP000034956">
    <property type="component" value="Unassembled WGS sequence"/>
</dbReference>
<keyword evidence="1" id="KW-0472">Membrane</keyword>
<proteinExistence type="predicted"/>
<accession>A0A0G1WL79</accession>
<reference evidence="2 3" key="1">
    <citation type="journal article" date="2015" name="Nature">
        <title>rRNA introns, odd ribosomes, and small enigmatic genomes across a large radiation of phyla.</title>
        <authorList>
            <person name="Brown C.T."/>
            <person name="Hug L.A."/>
            <person name="Thomas B.C."/>
            <person name="Sharon I."/>
            <person name="Castelle C.J."/>
            <person name="Singh A."/>
            <person name="Wilkins M.J."/>
            <person name="Williams K.H."/>
            <person name="Banfield J.F."/>
        </authorList>
    </citation>
    <scope>NUCLEOTIDE SEQUENCE [LARGE SCALE GENOMIC DNA]</scope>
</reference>
<gene>
    <name evidence="2" type="ORF">UY23_C0004G0023</name>
</gene>
<organism evidence="2 3">
    <name type="scientific">Candidatus Jorgensenbacteria bacterium GW2011_GWA1_48_11</name>
    <dbReference type="NCBI Taxonomy" id="1618660"/>
    <lineage>
        <taxon>Bacteria</taxon>
        <taxon>Candidatus Joergenseniibacteriota</taxon>
    </lineage>
</organism>
<evidence type="ECO:0000313" key="3">
    <source>
        <dbReference type="Proteomes" id="UP000034956"/>
    </source>
</evidence>
<dbReference type="EMBL" id="LCPF01000004">
    <property type="protein sequence ID" value="KKU91078.1"/>
    <property type="molecule type" value="Genomic_DNA"/>
</dbReference>
<sequence>MTILRPSEHKGYLSFLALICFVILSFGVSFIFEYNAFASSRSEAQDLTARIVALQSANADLKNAYYEAIAAPNLQPLAVENNLSLDKHPEYLSANLWLSDSTR</sequence>
<evidence type="ECO:0000256" key="1">
    <source>
        <dbReference type="SAM" id="Phobius"/>
    </source>
</evidence>
<protein>
    <submittedName>
        <fullName evidence="2">Uncharacterized protein</fullName>
    </submittedName>
</protein>